<evidence type="ECO:0000313" key="4">
    <source>
        <dbReference type="EMBL" id="GIH26886.1"/>
    </source>
</evidence>
<sequence>MKVRQGEVWFTDLGEPVGTEQGSARPTLIISNDGFNRMSRDLVVVVPLTSRDRGWDTHIPIPLGETRLRRPSWAMVQQIRSVSIDRFKFPMGHVAEETVDRIVTLLGRLL</sequence>
<evidence type="ECO:0000256" key="1">
    <source>
        <dbReference type="ARBA" id="ARBA00007521"/>
    </source>
</evidence>
<evidence type="ECO:0000256" key="2">
    <source>
        <dbReference type="ARBA" id="ARBA00022649"/>
    </source>
</evidence>
<keyword evidence="3" id="KW-0255">Endonuclease</keyword>
<dbReference type="Gene3D" id="2.30.30.110">
    <property type="match status" value="1"/>
</dbReference>
<accession>A0A919QFD0</accession>
<dbReference type="GO" id="GO:0003677">
    <property type="term" value="F:DNA binding"/>
    <property type="evidence" value="ECO:0007669"/>
    <property type="project" value="InterPro"/>
</dbReference>
<dbReference type="Pfam" id="PF02452">
    <property type="entry name" value="PemK_toxin"/>
    <property type="match status" value="1"/>
</dbReference>
<keyword evidence="3" id="KW-0378">Hydrolase</keyword>
<keyword evidence="2" id="KW-1277">Toxin-antitoxin system</keyword>
<reference evidence="4" key="1">
    <citation type="submission" date="2021-01" db="EMBL/GenBank/DDBJ databases">
        <title>Whole genome shotgun sequence of Acrocarpospora phusangensis NBRC 108782.</title>
        <authorList>
            <person name="Komaki H."/>
            <person name="Tamura T."/>
        </authorList>
    </citation>
    <scope>NUCLEOTIDE SEQUENCE</scope>
    <source>
        <strain evidence="4">NBRC 108782</strain>
    </source>
</reference>
<comment type="caution">
    <text evidence="4">The sequence shown here is derived from an EMBL/GenBank/DDBJ whole genome shotgun (WGS) entry which is preliminary data.</text>
</comment>
<evidence type="ECO:0000313" key="5">
    <source>
        <dbReference type="Proteomes" id="UP000640052"/>
    </source>
</evidence>
<comment type="similarity">
    <text evidence="1 3">Belongs to the PemK/MazF family.</text>
</comment>
<dbReference type="GO" id="GO:0016787">
    <property type="term" value="F:hydrolase activity"/>
    <property type="evidence" value="ECO:0007669"/>
    <property type="project" value="UniProtKB-KW"/>
</dbReference>
<keyword evidence="3" id="KW-0540">Nuclease</keyword>
<dbReference type="GO" id="GO:0006402">
    <property type="term" value="P:mRNA catabolic process"/>
    <property type="evidence" value="ECO:0007669"/>
    <property type="project" value="TreeGrafter"/>
</dbReference>
<dbReference type="InterPro" id="IPR003477">
    <property type="entry name" value="PemK-like"/>
</dbReference>
<name>A0A919QFD0_9ACTN</name>
<dbReference type="Proteomes" id="UP000640052">
    <property type="component" value="Unassembled WGS sequence"/>
</dbReference>
<protein>
    <recommendedName>
        <fullName evidence="3">mRNA interferase</fullName>
        <ecNumber evidence="3">3.1.-.-</ecNumber>
    </recommendedName>
</protein>
<evidence type="ECO:0000256" key="3">
    <source>
        <dbReference type="PIRNR" id="PIRNR033490"/>
    </source>
</evidence>
<proteinExistence type="inferred from homology"/>
<dbReference type="GO" id="GO:0004521">
    <property type="term" value="F:RNA endonuclease activity"/>
    <property type="evidence" value="ECO:0007669"/>
    <property type="project" value="TreeGrafter"/>
</dbReference>
<keyword evidence="5" id="KW-1185">Reference proteome</keyword>
<dbReference type="RefSeq" id="WP_204043555.1">
    <property type="nucleotide sequence ID" value="NZ_BOOA01000046.1"/>
</dbReference>
<dbReference type="SUPFAM" id="SSF50118">
    <property type="entry name" value="Cell growth inhibitor/plasmid maintenance toxic component"/>
    <property type="match status" value="1"/>
</dbReference>
<dbReference type="PANTHER" id="PTHR33988:SF2">
    <property type="entry name" value="ENDORIBONUCLEASE MAZF"/>
    <property type="match status" value="1"/>
</dbReference>
<dbReference type="EC" id="3.1.-.-" evidence="3"/>
<dbReference type="AlphaFoldDB" id="A0A919QFD0"/>
<dbReference type="EMBL" id="BOOA01000046">
    <property type="protein sequence ID" value="GIH26886.1"/>
    <property type="molecule type" value="Genomic_DNA"/>
</dbReference>
<dbReference type="PANTHER" id="PTHR33988">
    <property type="entry name" value="ENDORIBONUCLEASE MAZF-RELATED"/>
    <property type="match status" value="1"/>
</dbReference>
<organism evidence="4 5">
    <name type="scientific">Acrocarpospora phusangensis</name>
    <dbReference type="NCBI Taxonomy" id="1070424"/>
    <lineage>
        <taxon>Bacteria</taxon>
        <taxon>Bacillati</taxon>
        <taxon>Actinomycetota</taxon>
        <taxon>Actinomycetes</taxon>
        <taxon>Streptosporangiales</taxon>
        <taxon>Streptosporangiaceae</taxon>
        <taxon>Acrocarpospora</taxon>
    </lineage>
</organism>
<dbReference type="PIRSF" id="PIRSF033490">
    <property type="entry name" value="MazF"/>
    <property type="match status" value="1"/>
</dbReference>
<dbReference type="GO" id="GO:0016075">
    <property type="term" value="P:rRNA catabolic process"/>
    <property type="evidence" value="ECO:0007669"/>
    <property type="project" value="TreeGrafter"/>
</dbReference>
<gene>
    <name evidence="4" type="ORF">Aph01nite_51960</name>
</gene>
<comment type="function">
    <text evidence="3">Toxic component of a type II toxin-antitoxin (TA) system.</text>
</comment>
<dbReference type="InterPro" id="IPR011067">
    <property type="entry name" value="Plasmid_toxin/cell-grow_inhib"/>
</dbReference>